<evidence type="ECO:0000256" key="1">
    <source>
        <dbReference type="SAM" id="MobiDB-lite"/>
    </source>
</evidence>
<accession>A0ABR6EML1</accession>
<keyword evidence="2" id="KW-0472">Membrane</keyword>
<gene>
    <name evidence="3" type="ORF">GL263_23945</name>
</gene>
<protein>
    <submittedName>
        <fullName evidence="3">Uncharacterized protein</fullName>
    </submittedName>
</protein>
<feature type="region of interest" description="Disordered" evidence="1">
    <location>
        <begin position="131"/>
        <end position="152"/>
    </location>
</feature>
<reference evidence="4" key="1">
    <citation type="journal article" date="2020" name="Syst. Appl. Microbiol.">
        <title>Streptomyces alkaliterrae sp. nov., isolated from an alkaline soil, and emended descriptions of Streptomyces alkaliphilus, Streptomyces calidiresistens and Streptomyces durbertensis.</title>
        <authorList>
            <person name="Swiecimska M."/>
            <person name="Golinska P."/>
            <person name="Nouioui I."/>
            <person name="Wypij M."/>
            <person name="Rai M."/>
            <person name="Sangal V."/>
            <person name="Goodfellow M."/>
        </authorList>
    </citation>
    <scope>NUCLEOTIDE SEQUENCE [LARGE SCALE GENOMIC DNA]</scope>
    <source>
        <strain evidence="4">DSM 104538</strain>
    </source>
</reference>
<proteinExistence type="predicted"/>
<feature type="non-terminal residue" evidence="3">
    <location>
        <position position="1"/>
    </location>
</feature>
<organism evidence="3 4">
    <name type="scientific">Streptomyces durbertensis</name>
    <dbReference type="NCBI Taxonomy" id="2448886"/>
    <lineage>
        <taxon>Bacteria</taxon>
        <taxon>Bacillati</taxon>
        <taxon>Actinomycetota</taxon>
        <taxon>Actinomycetes</taxon>
        <taxon>Kitasatosporales</taxon>
        <taxon>Streptomycetaceae</taxon>
        <taxon>Streptomyces</taxon>
    </lineage>
</organism>
<dbReference type="Proteomes" id="UP000766698">
    <property type="component" value="Unassembled WGS sequence"/>
</dbReference>
<evidence type="ECO:0000256" key="2">
    <source>
        <dbReference type="SAM" id="Phobius"/>
    </source>
</evidence>
<keyword evidence="4" id="KW-1185">Reference proteome</keyword>
<name>A0ABR6EML1_9ACTN</name>
<feature type="transmembrane region" description="Helical" evidence="2">
    <location>
        <begin position="70"/>
        <end position="92"/>
    </location>
</feature>
<sequence>LTPDPTPTLREACDRAVELIAGLLLGAGDGRHHLVCSVRLPDSAGGQSLTAALHTIDDRTTGEVEVNREAALALALVLAAGIATLGTGGVVLRTTHREGETVHGWRLVGSRLRPLTAAEVFTAYCTDPYTGEPLAPEPGVEHRSGFPLPDTD</sequence>
<evidence type="ECO:0000313" key="3">
    <source>
        <dbReference type="EMBL" id="MBB1246577.1"/>
    </source>
</evidence>
<keyword evidence="2" id="KW-0812">Transmembrane</keyword>
<comment type="caution">
    <text evidence="3">The sequence shown here is derived from an EMBL/GenBank/DDBJ whole genome shotgun (WGS) entry which is preliminary data.</text>
</comment>
<keyword evidence="2" id="KW-1133">Transmembrane helix</keyword>
<evidence type="ECO:0000313" key="4">
    <source>
        <dbReference type="Proteomes" id="UP000766698"/>
    </source>
</evidence>
<dbReference type="EMBL" id="WMLF01000537">
    <property type="protein sequence ID" value="MBB1246577.1"/>
    <property type="molecule type" value="Genomic_DNA"/>
</dbReference>